<evidence type="ECO:0000313" key="3">
    <source>
        <dbReference type="Proteomes" id="UP000249056"/>
    </source>
</evidence>
<accession>A0A395J0K7</accession>
<comment type="caution">
    <text evidence="2">The sequence shown here is derived from an EMBL/GenBank/DDBJ whole genome shotgun (WGS) entry which is preliminary data.</text>
</comment>
<proteinExistence type="predicted"/>
<dbReference type="Gene3D" id="1.25.40.20">
    <property type="entry name" value="Ankyrin repeat-containing domain"/>
    <property type="match status" value="1"/>
</dbReference>
<sequence>MKNSMELLLPNNSSTQPVCNNVDLMKEILGECKSEEEAAELLNNAKDRNGNYVYHIAAGQGLYDMIDWLTTQEGFECDPISRSSDERAGRELVELMLEAGSEKGIKNKQGHTPVTLVSAQNPELKNFIKDYEFDDGEDGHPAPGKQESNYLDYDEVAGEEDDRSSV</sequence>
<keyword evidence="3" id="KW-1185">Reference proteome</keyword>
<dbReference type="OrthoDB" id="9995210at2759"/>
<feature type="region of interest" description="Disordered" evidence="1">
    <location>
        <begin position="132"/>
        <end position="166"/>
    </location>
</feature>
<feature type="compositionally biased region" description="Acidic residues" evidence="1">
    <location>
        <begin position="152"/>
        <end position="166"/>
    </location>
</feature>
<protein>
    <recommendedName>
        <fullName evidence="4">Ankyrin repeat protein</fullName>
    </recommendedName>
</protein>
<dbReference type="SUPFAM" id="SSF48403">
    <property type="entry name" value="Ankyrin repeat"/>
    <property type="match status" value="1"/>
</dbReference>
<name>A0A395J0K7_9HELO</name>
<evidence type="ECO:0000313" key="2">
    <source>
        <dbReference type="EMBL" id="RAL66032.1"/>
    </source>
</evidence>
<evidence type="ECO:0000256" key="1">
    <source>
        <dbReference type="SAM" id="MobiDB-lite"/>
    </source>
</evidence>
<dbReference type="Proteomes" id="UP000249056">
    <property type="component" value="Unassembled WGS sequence"/>
</dbReference>
<organism evidence="2 3">
    <name type="scientific">Monilinia fructigena</name>
    <dbReference type="NCBI Taxonomy" id="38457"/>
    <lineage>
        <taxon>Eukaryota</taxon>
        <taxon>Fungi</taxon>
        <taxon>Dikarya</taxon>
        <taxon>Ascomycota</taxon>
        <taxon>Pezizomycotina</taxon>
        <taxon>Leotiomycetes</taxon>
        <taxon>Helotiales</taxon>
        <taxon>Sclerotiniaceae</taxon>
        <taxon>Monilinia</taxon>
    </lineage>
</organism>
<dbReference type="EMBL" id="QKRW01000008">
    <property type="protein sequence ID" value="RAL66032.1"/>
    <property type="molecule type" value="Genomic_DNA"/>
</dbReference>
<dbReference type="AlphaFoldDB" id="A0A395J0K7"/>
<gene>
    <name evidence="2" type="ORF">DID88_005693</name>
</gene>
<evidence type="ECO:0008006" key="4">
    <source>
        <dbReference type="Google" id="ProtNLM"/>
    </source>
</evidence>
<reference evidence="2 3" key="1">
    <citation type="submission" date="2018-06" db="EMBL/GenBank/DDBJ databases">
        <title>Genome Sequence of the Brown Rot Fungal Pathogen Monilinia fructigena.</title>
        <authorList>
            <person name="Landi L."/>
            <person name="De Miccolis Angelini R.M."/>
            <person name="Pollastro S."/>
            <person name="Abate D."/>
            <person name="Faretra F."/>
            <person name="Romanazzi G."/>
        </authorList>
    </citation>
    <scope>NUCLEOTIDE SEQUENCE [LARGE SCALE GENOMIC DNA]</scope>
    <source>
        <strain evidence="2 3">Mfrg269</strain>
    </source>
</reference>
<dbReference type="InterPro" id="IPR036770">
    <property type="entry name" value="Ankyrin_rpt-contain_sf"/>
</dbReference>